<dbReference type="GO" id="GO:0003964">
    <property type="term" value="F:RNA-directed DNA polymerase activity"/>
    <property type="evidence" value="ECO:0007669"/>
    <property type="project" value="TreeGrafter"/>
</dbReference>
<evidence type="ECO:0000313" key="3">
    <source>
        <dbReference type="Proteomes" id="UP000822688"/>
    </source>
</evidence>
<feature type="domain" description="Domain X" evidence="1">
    <location>
        <begin position="367"/>
        <end position="462"/>
    </location>
</feature>
<reference evidence="2" key="1">
    <citation type="submission" date="2020-06" db="EMBL/GenBank/DDBJ databases">
        <title>WGS assembly of Ceratodon purpureus strain R40.</title>
        <authorList>
            <person name="Carey S.B."/>
            <person name="Jenkins J."/>
            <person name="Shu S."/>
            <person name="Lovell J.T."/>
            <person name="Sreedasyam A."/>
            <person name="Maumus F."/>
            <person name="Tiley G.P."/>
            <person name="Fernandez-Pozo N."/>
            <person name="Barry K."/>
            <person name="Chen C."/>
            <person name="Wang M."/>
            <person name="Lipzen A."/>
            <person name="Daum C."/>
            <person name="Saski C.A."/>
            <person name="Payton A.C."/>
            <person name="Mcbreen J.C."/>
            <person name="Conrad R.E."/>
            <person name="Kollar L.M."/>
            <person name="Olsson S."/>
            <person name="Huttunen S."/>
            <person name="Landis J.B."/>
            <person name="Wickett N.J."/>
            <person name="Johnson M.G."/>
            <person name="Rensing S.A."/>
            <person name="Grimwood J."/>
            <person name="Schmutz J."/>
            <person name="Mcdaniel S.F."/>
        </authorList>
    </citation>
    <scope>NUCLEOTIDE SEQUENCE</scope>
    <source>
        <strain evidence="2">R40</strain>
    </source>
</reference>
<proteinExistence type="predicted"/>
<dbReference type="Proteomes" id="UP000822688">
    <property type="component" value="Chromosome 10"/>
</dbReference>
<accession>A0A8T0GJA4</accession>
<dbReference type="PANTHER" id="PTHR33642:SF3">
    <property type="entry name" value="NUCLEAR INTRON MATURASE 4, MITOCHONDRIAL"/>
    <property type="match status" value="1"/>
</dbReference>
<evidence type="ECO:0000259" key="1">
    <source>
        <dbReference type="Pfam" id="PF01348"/>
    </source>
</evidence>
<name>A0A8T0GJA4_CERPU</name>
<dbReference type="InterPro" id="IPR043502">
    <property type="entry name" value="DNA/RNA_pol_sf"/>
</dbReference>
<keyword evidence="3" id="KW-1185">Reference proteome</keyword>
<dbReference type="AlphaFoldDB" id="A0A8T0GJA4"/>
<sequence>MHFTSRMLRASVRRIGRAWESGTLSRFAAGLGEGGFCRKQGSKWLATVPDLNPDRQESLWFCKYATFFDPDIYEAARRNLSKRKKKVTVSDAFARSAIPRVIEQMKDRSFQFQPIEDEISAGGKLKRFGTPSFTDQVVQEVFRLILEPVFLNARPQEHSAQATLRRVQRTWTGTTWVITAKTPGLLDNLDHSVLGNIIMSAVKDQQLLDLYWKLVHAGLVSTAHQERHNLTGVSKGGILWPLFTNIYLSGFDVWVKEYASNMSDPRPTLKHKPVSNVGNDGTKVHYIRYGDQWVVGVEGPKSLAVQVGDEIRSYLNGNLKLQIEDDCFTISHLPSEKVKFLGVMIGARDRKYVESLVGERARRAYGRIVLEAPINEIVTTLVDQGFALNPEFPRGMSAWIHLEAEEILRRYTHIMKGLMEYYSEVDNKNMMRRVFWILRFSAVFTLCRKWRMSTRALFKKLANDPRYGDFLKGRITSR</sequence>
<evidence type="ECO:0000313" key="2">
    <source>
        <dbReference type="EMBL" id="KAG0558665.1"/>
    </source>
</evidence>
<dbReference type="GO" id="GO:0090615">
    <property type="term" value="P:mitochondrial mRNA processing"/>
    <property type="evidence" value="ECO:0007669"/>
    <property type="project" value="TreeGrafter"/>
</dbReference>
<organism evidence="2 3">
    <name type="scientific">Ceratodon purpureus</name>
    <name type="common">Fire moss</name>
    <name type="synonym">Dicranum purpureum</name>
    <dbReference type="NCBI Taxonomy" id="3225"/>
    <lineage>
        <taxon>Eukaryota</taxon>
        <taxon>Viridiplantae</taxon>
        <taxon>Streptophyta</taxon>
        <taxon>Embryophyta</taxon>
        <taxon>Bryophyta</taxon>
        <taxon>Bryophytina</taxon>
        <taxon>Bryopsida</taxon>
        <taxon>Dicranidae</taxon>
        <taxon>Pseudoditrichales</taxon>
        <taxon>Ditrichaceae</taxon>
        <taxon>Ceratodon</taxon>
    </lineage>
</organism>
<dbReference type="InterPro" id="IPR024937">
    <property type="entry name" value="Domain_X"/>
</dbReference>
<dbReference type="SUPFAM" id="SSF56672">
    <property type="entry name" value="DNA/RNA polymerases"/>
    <property type="match status" value="1"/>
</dbReference>
<dbReference type="PANTHER" id="PTHR33642">
    <property type="entry name" value="COX1/OXI3 INTRON 1 PROTEIN-RELATED"/>
    <property type="match status" value="1"/>
</dbReference>
<dbReference type="Pfam" id="PF01348">
    <property type="entry name" value="Intron_maturas2"/>
    <property type="match status" value="1"/>
</dbReference>
<comment type="caution">
    <text evidence="2">The sequence shown here is derived from an EMBL/GenBank/DDBJ whole genome shotgun (WGS) entry which is preliminary data.</text>
</comment>
<gene>
    <name evidence="2" type="ORF">KC19_10G044800</name>
</gene>
<dbReference type="GO" id="GO:0006315">
    <property type="term" value="P:homing of group II introns"/>
    <property type="evidence" value="ECO:0007669"/>
    <property type="project" value="TreeGrafter"/>
</dbReference>
<dbReference type="EMBL" id="CM026431">
    <property type="protein sequence ID" value="KAG0558665.1"/>
    <property type="molecule type" value="Genomic_DNA"/>
</dbReference>
<dbReference type="GO" id="GO:0005739">
    <property type="term" value="C:mitochondrion"/>
    <property type="evidence" value="ECO:0007669"/>
    <property type="project" value="TreeGrafter"/>
</dbReference>
<protein>
    <recommendedName>
        <fullName evidence="1">Domain X domain-containing protein</fullName>
    </recommendedName>
</protein>
<dbReference type="CDD" id="cd01651">
    <property type="entry name" value="RT_G2_intron"/>
    <property type="match status" value="1"/>
</dbReference>